<protein>
    <submittedName>
        <fullName evidence="2">PAC2 family protein</fullName>
    </submittedName>
</protein>
<evidence type="ECO:0000313" key="2">
    <source>
        <dbReference type="EMBL" id="CQH58813.1"/>
    </source>
</evidence>
<dbReference type="PANTHER" id="PTHR35610:SF8">
    <property type="entry name" value="3-ISOPROPYLMALATE DEHYDRATASE"/>
    <property type="match status" value="1"/>
</dbReference>
<evidence type="ECO:0000313" key="3">
    <source>
        <dbReference type="Proteomes" id="UP000066737"/>
    </source>
</evidence>
<dbReference type="Pfam" id="PF09754">
    <property type="entry name" value="PAC2"/>
    <property type="match status" value="1"/>
</dbReference>
<dbReference type="OrthoDB" id="165933at2157"/>
<dbReference type="InterPro" id="IPR038389">
    <property type="entry name" value="PSMG2_sf"/>
</dbReference>
<dbReference type="RefSeq" id="WP_059057241.1">
    <property type="nucleotide sequence ID" value="NZ_CEML01000001.1"/>
</dbReference>
<dbReference type="AlphaFoldDB" id="A0A0U5H5D7"/>
<dbReference type="STRING" id="1407499.HHUB_2834"/>
<dbReference type="GeneID" id="26659464"/>
<feature type="region of interest" description="Disordered" evidence="1">
    <location>
        <begin position="1"/>
        <end position="21"/>
    </location>
</feature>
<dbReference type="PANTHER" id="PTHR35610">
    <property type="entry name" value="3-ISOPROPYLMALATE DEHYDRATASE-RELATED"/>
    <property type="match status" value="1"/>
</dbReference>
<name>A0A0U5H5D7_9EURY</name>
<evidence type="ECO:0000256" key="1">
    <source>
        <dbReference type="SAM" id="MobiDB-lite"/>
    </source>
</evidence>
<proteinExistence type="predicted"/>
<dbReference type="Proteomes" id="UP000066737">
    <property type="component" value="Chromosome I"/>
</dbReference>
<dbReference type="KEGG" id="hhb:Hhub_2834"/>
<sequence>MVADTPRRAGDRRDPEFEFTHDTQPSDALLCGFSEFGLAGLTAADFLVDHLELEQTGHVAVDGLPAITPFENGTPRHHTRFFSKPGVDVTVLVGELFVPVGVSAGFSDALAAWLDDNDVEETAVLSGVPVAHGPDGHRTFYVATDDYREARLDGADVPPMGNGFLDGLKAELLAQGIDSDRRACVYTTPVHAQAPDVEAAIRLVDTVSDVYDLDVDTGPLEAFAAEVAQHYEALSERVQRAEDERPDDRMYM</sequence>
<dbReference type="EMBL" id="LN831302">
    <property type="protein sequence ID" value="CQH58813.1"/>
    <property type="molecule type" value="Genomic_DNA"/>
</dbReference>
<gene>
    <name evidence="2" type="ORF">HHUB_2834</name>
</gene>
<dbReference type="SUPFAM" id="SSF159659">
    <property type="entry name" value="Cgl1923-like"/>
    <property type="match status" value="1"/>
</dbReference>
<organism evidence="2 3">
    <name type="scientific">Halobacterium hubeiense</name>
    <dbReference type="NCBI Taxonomy" id="1407499"/>
    <lineage>
        <taxon>Archaea</taxon>
        <taxon>Methanobacteriati</taxon>
        <taxon>Methanobacteriota</taxon>
        <taxon>Stenosarchaea group</taxon>
        <taxon>Halobacteria</taxon>
        <taxon>Halobacteriales</taxon>
        <taxon>Halobacteriaceae</taxon>
        <taxon>Halobacterium</taxon>
    </lineage>
</organism>
<dbReference type="InterPro" id="IPR019151">
    <property type="entry name" value="Proteasome_assmbl_chaperone_2"/>
</dbReference>
<keyword evidence="3" id="KW-1185">Reference proteome</keyword>
<dbReference type="Gene3D" id="3.40.50.10900">
    <property type="entry name" value="PAC-like subunit"/>
    <property type="match status" value="1"/>
</dbReference>
<accession>A0A0U5H5D7</accession>
<reference evidence="3" key="1">
    <citation type="journal article" date="2016" name="Environ. Microbiol.">
        <title>The complete genome of a viable archaeum isolated from 123-million-year-old rock salt.</title>
        <authorList>
            <person name="Jaakkola S.T."/>
            <person name="Pfeiffer F."/>
            <person name="Ravantti J.J."/>
            <person name="Guo Q."/>
            <person name="Liu Y."/>
            <person name="Chen X."/>
            <person name="Ma H."/>
            <person name="Yang C."/>
            <person name="Oksanen H.M."/>
            <person name="Bamford D.H."/>
        </authorList>
    </citation>
    <scope>NUCLEOTIDE SEQUENCE</scope>
    <source>
        <strain evidence="3">JI20-1</strain>
    </source>
</reference>